<dbReference type="EMBL" id="QGKV02000832">
    <property type="protein sequence ID" value="KAF3551995.1"/>
    <property type="molecule type" value="Genomic_DNA"/>
</dbReference>
<proteinExistence type="predicted"/>
<dbReference type="Proteomes" id="UP000266723">
    <property type="component" value="Unassembled WGS sequence"/>
</dbReference>
<feature type="compositionally biased region" description="Basic and acidic residues" evidence="1">
    <location>
        <begin position="93"/>
        <end position="109"/>
    </location>
</feature>
<protein>
    <recommendedName>
        <fullName evidence="4">MATH domain-containing protein</fullName>
    </recommendedName>
</protein>
<organism evidence="2 3">
    <name type="scientific">Brassica cretica</name>
    <name type="common">Mustard</name>
    <dbReference type="NCBI Taxonomy" id="69181"/>
    <lineage>
        <taxon>Eukaryota</taxon>
        <taxon>Viridiplantae</taxon>
        <taxon>Streptophyta</taxon>
        <taxon>Embryophyta</taxon>
        <taxon>Tracheophyta</taxon>
        <taxon>Spermatophyta</taxon>
        <taxon>Magnoliopsida</taxon>
        <taxon>eudicotyledons</taxon>
        <taxon>Gunneridae</taxon>
        <taxon>Pentapetalae</taxon>
        <taxon>rosids</taxon>
        <taxon>malvids</taxon>
        <taxon>Brassicales</taxon>
        <taxon>Brassicaceae</taxon>
        <taxon>Brassiceae</taxon>
        <taxon>Brassica</taxon>
    </lineage>
</organism>
<name>A0ABQ7CI10_BRACR</name>
<evidence type="ECO:0000256" key="1">
    <source>
        <dbReference type="SAM" id="MobiDB-lite"/>
    </source>
</evidence>
<keyword evidence="3" id="KW-1185">Reference proteome</keyword>
<comment type="caution">
    <text evidence="2">The sequence shown here is derived from an EMBL/GenBank/DDBJ whole genome shotgun (WGS) entry which is preliminary data.</text>
</comment>
<accession>A0ABQ7CI10</accession>
<feature type="region of interest" description="Disordered" evidence="1">
    <location>
        <begin position="85"/>
        <end position="119"/>
    </location>
</feature>
<gene>
    <name evidence="2" type="ORF">DY000_02001208</name>
</gene>
<evidence type="ECO:0000313" key="2">
    <source>
        <dbReference type="EMBL" id="KAF3551995.1"/>
    </source>
</evidence>
<evidence type="ECO:0008006" key="4">
    <source>
        <dbReference type="Google" id="ProtNLM"/>
    </source>
</evidence>
<evidence type="ECO:0000313" key="3">
    <source>
        <dbReference type="Proteomes" id="UP000266723"/>
    </source>
</evidence>
<reference evidence="2 3" key="1">
    <citation type="journal article" date="2020" name="BMC Genomics">
        <title>Intraspecific diversification of the crop wild relative Brassica cretica Lam. using demographic model selection.</title>
        <authorList>
            <person name="Kioukis A."/>
            <person name="Michalopoulou V.A."/>
            <person name="Briers L."/>
            <person name="Pirintsos S."/>
            <person name="Studholme D.J."/>
            <person name="Pavlidis P."/>
            <person name="Sarris P.F."/>
        </authorList>
    </citation>
    <scope>NUCLEOTIDE SEQUENCE [LARGE SCALE GENOMIC DNA]</scope>
    <source>
        <strain evidence="3">cv. PFS-1207/04</strain>
    </source>
</reference>
<sequence length="119" mass="12695">MFLGREGGLQCKDKPYSSGKHFVRESITSNSNGGGYSGYVCTLEVEEMTGGDCGEREDDSCDETISSGDENIVLLLKCNPASDSGMAMSGDGVEEKHNGASGEVKEKSQKAKKIQFAKE</sequence>
<feature type="compositionally biased region" description="Basic residues" evidence="1">
    <location>
        <begin position="110"/>
        <end position="119"/>
    </location>
</feature>